<dbReference type="AlphaFoldDB" id="A0A7I8KY52"/>
<dbReference type="OrthoDB" id="672058at2759"/>
<gene>
    <name evidence="2" type="ORF">SI8410_09013130</name>
</gene>
<dbReference type="PANTHER" id="PTHR33083:SF49">
    <property type="entry name" value="SENESCENCE REGULATOR"/>
    <property type="match status" value="1"/>
</dbReference>
<evidence type="ECO:0000313" key="2">
    <source>
        <dbReference type="EMBL" id="CAA7402452.1"/>
    </source>
</evidence>
<comment type="similarity">
    <text evidence="1">Belongs to the senescence regulator S40 family.</text>
</comment>
<protein>
    <submittedName>
        <fullName evidence="2">Uncharacterized protein</fullName>
    </submittedName>
</protein>
<keyword evidence="3" id="KW-1185">Reference proteome</keyword>
<reference evidence="2" key="1">
    <citation type="submission" date="2020-02" db="EMBL/GenBank/DDBJ databases">
        <authorList>
            <person name="Scholz U."/>
            <person name="Mascher M."/>
            <person name="Fiebig A."/>
        </authorList>
    </citation>
    <scope>NUCLEOTIDE SEQUENCE</scope>
</reference>
<dbReference type="InterPro" id="IPR007608">
    <property type="entry name" value="Senescence_reg_S40"/>
</dbReference>
<dbReference type="Proteomes" id="UP000663760">
    <property type="component" value="Chromosome 9"/>
</dbReference>
<accession>A0A7I8KY52</accession>
<sequence>MEDFQEADVLWPEDPQLRPSSSAQPLASCDSNWNGAEKTNPIDIPHGGSARIHRSWKLDFSNREGEGGNRGSDGGREERVSGGRKKMVPPHLLVARRFSGKMASSVCSGQGRTLKGRDLSQFRNSILRLTGFLEG</sequence>
<dbReference type="Pfam" id="PF04520">
    <property type="entry name" value="Senescence_reg"/>
    <property type="match status" value="1"/>
</dbReference>
<evidence type="ECO:0000256" key="1">
    <source>
        <dbReference type="ARBA" id="ARBA00034773"/>
    </source>
</evidence>
<evidence type="ECO:0000313" key="3">
    <source>
        <dbReference type="Proteomes" id="UP000663760"/>
    </source>
</evidence>
<name>A0A7I8KY52_SPIIN</name>
<dbReference type="EMBL" id="LR746272">
    <property type="protein sequence ID" value="CAA7402452.1"/>
    <property type="molecule type" value="Genomic_DNA"/>
</dbReference>
<dbReference type="PANTHER" id="PTHR33083">
    <property type="entry name" value="EXPRESSED PROTEIN"/>
    <property type="match status" value="1"/>
</dbReference>
<dbReference type="GO" id="GO:0010150">
    <property type="term" value="P:leaf senescence"/>
    <property type="evidence" value="ECO:0007669"/>
    <property type="project" value="UniProtKB-ARBA"/>
</dbReference>
<organism evidence="2 3">
    <name type="scientific">Spirodela intermedia</name>
    <name type="common">Intermediate duckweed</name>
    <dbReference type="NCBI Taxonomy" id="51605"/>
    <lineage>
        <taxon>Eukaryota</taxon>
        <taxon>Viridiplantae</taxon>
        <taxon>Streptophyta</taxon>
        <taxon>Embryophyta</taxon>
        <taxon>Tracheophyta</taxon>
        <taxon>Spermatophyta</taxon>
        <taxon>Magnoliopsida</taxon>
        <taxon>Liliopsida</taxon>
        <taxon>Araceae</taxon>
        <taxon>Lemnoideae</taxon>
        <taxon>Spirodela</taxon>
    </lineage>
</organism>
<proteinExistence type="inferred from homology"/>